<keyword evidence="3" id="KW-1185">Reference proteome</keyword>
<sequence length="1042" mass="115413">MKSLLPFFIARPKIVNLLVGCVFLAGFLLLDGLRYEYNPRVDMGTVNITTTRLGSGPEEIERSITMPIEEELLKVEGIEKIFSSSMDGMSVITARLDINYHDKTLLLSDIQKAVDRAYTRLPQDLLDKPLIEEQSTQKTPVIEIHLVGNVSEEILRASARKVAEGLREVEGVSGEHRIGYRRSEVKVFLSPEKLTQLGISIDEVRKAIVSRNVRDSGGSLSSFNAEKKVISVGQFQQPKDIESVIIRAYEPGNVVRVSDVASVISGYGDWEVESRTDGRRSIILQVHKKPTSDELHTASNVRNYIERMRAQMPAGIELIDVNDISRLTIQMLDVLVSNAALGLALVLVILYVTLSPRLAFWVAMGLPFSIILTFLTIDALGISVNAINLVAIILMLGILVDDAVVVGESVQYQRELGLSGPEAAIKGTQSVAKPVMFAVLTTILAFVPMLAMGGRDGAFMKDFPIAVLIVLTVSLFESQYILPTHLAHKSGSIEQKQSRFLSRWSSIYEKVISTLIRHSRKSTLAFIVVFIGVMAFGASTINFQLYPAVDIDNVNVKIELPAGSRMTDTREVVSALETRARELIPASDLLNITSQIGHHDTDFYGATEGRSESWALMIVQLKPLSQRTVKTHEMVELLRTELKKVSPVTHLVVEPQTDIPVTDKPIQVEFISSEESRFPAAQKLLDYLEQHPAVTESWSSFKPGRDVVDLTFNYELLASRGLTVREITDAVRVAMDGLIVDELQTLDERIYYRLQYPPSRESQLSTLENLSIINHRGEQIFLNSLVEFNWRSGEADIKHYQGRRTTTVYAEMDTAVMSLEQLNQDVSDFIATQSWPQTHPDLRVYQGGALVQQADSLGRMGDAFLICLLAIFIALVLLFNSYSQPALVLLCLPFGVMGVVLGFGLQGIDMGYVALTGVLGLMGVLVNDSLVLLHTLNNQKTDRASLLSNSEIAAGAAMRFRPIVITSLTTVAGLIPTAYGIAGTNSYITPMVMAMAWGVGFGMFVTLLLLPCLYTIDRDIKAYFHRRSEAKKDLSWQNSEQV</sequence>
<dbReference type="eggNOG" id="COG0841">
    <property type="taxonomic scope" value="Bacteria"/>
</dbReference>
<comment type="caution">
    <text evidence="2">The sequence shown here is derived from an EMBL/GenBank/DDBJ whole genome shotgun (WGS) entry which is preliminary data.</text>
</comment>
<feature type="transmembrane region" description="Helical" evidence="1">
    <location>
        <begin position="463"/>
        <end position="482"/>
    </location>
</feature>
<feature type="transmembrane region" description="Helical" evidence="1">
    <location>
        <begin position="358"/>
        <end position="377"/>
    </location>
</feature>
<dbReference type="GO" id="GO:0042910">
    <property type="term" value="F:xenobiotic transmembrane transporter activity"/>
    <property type="evidence" value="ECO:0007669"/>
    <property type="project" value="TreeGrafter"/>
</dbReference>
<dbReference type="Gene3D" id="3.30.70.1440">
    <property type="entry name" value="Multidrug efflux transporter AcrB pore domain"/>
    <property type="match status" value="1"/>
</dbReference>
<dbReference type="RefSeq" id="WP_020582005.1">
    <property type="nucleotide sequence ID" value="NZ_JOJP01000001.1"/>
</dbReference>
<accession>A0A081K5Y5</accession>
<dbReference type="Gene3D" id="3.30.70.1320">
    <property type="entry name" value="Multidrug efflux transporter AcrB pore domain like"/>
    <property type="match status" value="1"/>
</dbReference>
<keyword evidence="1" id="KW-0812">Transmembrane</keyword>
<evidence type="ECO:0000313" key="2">
    <source>
        <dbReference type="EMBL" id="KEI69561.1"/>
    </source>
</evidence>
<organism evidence="2 3">
    <name type="scientific">Endozoicomonas elysicola</name>
    <dbReference type="NCBI Taxonomy" id="305900"/>
    <lineage>
        <taxon>Bacteria</taxon>
        <taxon>Pseudomonadati</taxon>
        <taxon>Pseudomonadota</taxon>
        <taxon>Gammaproteobacteria</taxon>
        <taxon>Oceanospirillales</taxon>
        <taxon>Endozoicomonadaceae</taxon>
        <taxon>Endozoicomonas</taxon>
    </lineage>
</organism>
<gene>
    <name evidence="2" type="ORF">GV64_01335</name>
</gene>
<feature type="transmembrane region" description="Helical" evidence="1">
    <location>
        <begin position="524"/>
        <end position="546"/>
    </location>
</feature>
<dbReference type="Gene3D" id="3.30.70.1430">
    <property type="entry name" value="Multidrug efflux transporter AcrB pore domain"/>
    <property type="match status" value="2"/>
</dbReference>
<dbReference type="SUPFAM" id="SSF82866">
    <property type="entry name" value="Multidrug efflux transporter AcrB transmembrane domain"/>
    <property type="match status" value="2"/>
</dbReference>
<keyword evidence="1" id="KW-0472">Membrane</keyword>
<evidence type="ECO:0000313" key="3">
    <source>
        <dbReference type="Proteomes" id="UP000027997"/>
    </source>
</evidence>
<dbReference type="PANTHER" id="PTHR32063">
    <property type="match status" value="1"/>
</dbReference>
<dbReference type="InterPro" id="IPR027463">
    <property type="entry name" value="AcrB_DN_DC_subdom"/>
</dbReference>
<evidence type="ECO:0000256" key="1">
    <source>
        <dbReference type="SAM" id="Phobius"/>
    </source>
</evidence>
<protein>
    <submittedName>
        <fullName evidence="2">Acriflavin resistance protein</fullName>
    </submittedName>
</protein>
<dbReference type="SUPFAM" id="SSF82693">
    <property type="entry name" value="Multidrug efflux transporter AcrB pore domain, PN1, PN2, PC1 and PC2 subdomains"/>
    <property type="match status" value="3"/>
</dbReference>
<dbReference type="PRINTS" id="PR00702">
    <property type="entry name" value="ACRIFLAVINRP"/>
</dbReference>
<dbReference type="Proteomes" id="UP000027997">
    <property type="component" value="Unassembled WGS sequence"/>
</dbReference>
<feature type="transmembrane region" description="Helical" evidence="1">
    <location>
        <begin position="431"/>
        <end position="451"/>
    </location>
</feature>
<dbReference type="GO" id="GO:0005886">
    <property type="term" value="C:plasma membrane"/>
    <property type="evidence" value="ECO:0007669"/>
    <property type="project" value="TreeGrafter"/>
</dbReference>
<keyword evidence="1" id="KW-1133">Transmembrane helix</keyword>
<dbReference type="Gene3D" id="1.20.1640.10">
    <property type="entry name" value="Multidrug efflux transporter AcrB transmembrane domain"/>
    <property type="match status" value="2"/>
</dbReference>
<dbReference type="PANTHER" id="PTHR32063:SF33">
    <property type="entry name" value="RND SUPERFAMILY EFFLUX PUMP PERMEASE COMPONENT"/>
    <property type="match status" value="1"/>
</dbReference>
<reference evidence="2 3" key="1">
    <citation type="submission" date="2014-06" db="EMBL/GenBank/DDBJ databases">
        <title>Whole Genome Sequences of Three Symbiotic Endozoicomonas Bacteria.</title>
        <authorList>
            <person name="Neave M.J."/>
            <person name="Apprill A."/>
            <person name="Voolstra C.R."/>
        </authorList>
    </citation>
    <scope>NUCLEOTIDE SEQUENCE [LARGE SCALE GENOMIC DNA]</scope>
    <source>
        <strain evidence="2 3">DSM 22380</strain>
    </source>
</reference>
<feature type="transmembrane region" description="Helical" evidence="1">
    <location>
        <begin position="389"/>
        <end position="410"/>
    </location>
</feature>
<feature type="transmembrane region" description="Helical" evidence="1">
    <location>
        <begin position="963"/>
        <end position="982"/>
    </location>
</feature>
<dbReference type="SUPFAM" id="SSF82714">
    <property type="entry name" value="Multidrug efflux transporter AcrB TolC docking domain, DN and DC subdomains"/>
    <property type="match status" value="2"/>
</dbReference>
<dbReference type="AlphaFoldDB" id="A0A081K5Y5"/>
<dbReference type="InterPro" id="IPR001036">
    <property type="entry name" value="Acrflvin-R"/>
</dbReference>
<dbReference type="EMBL" id="JOJP01000001">
    <property type="protein sequence ID" value="KEI69561.1"/>
    <property type="molecule type" value="Genomic_DNA"/>
</dbReference>
<dbReference type="STRING" id="305900.GV64_01335"/>
<dbReference type="Pfam" id="PF00873">
    <property type="entry name" value="ACR_tran"/>
    <property type="match status" value="1"/>
</dbReference>
<proteinExistence type="predicted"/>
<dbReference type="Gene3D" id="3.30.2090.10">
    <property type="entry name" value="Multidrug efflux transporter AcrB TolC docking domain, DN and DC subdomains"/>
    <property type="match status" value="2"/>
</dbReference>
<feature type="transmembrane region" description="Helical" evidence="1">
    <location>
        <begin position="331"/>
        <end position="351"/>
    </location>
</feature>
<feature type="transmembrane region" description="Helical" evidence="1">
    <location>
        <begin position="911"/>
        <end position="933"/>
    </location>
</feature>
<feature type="transmembrane region" description="Helical" evidence="1">
    <location>
        <begin position="886"/>
        <end position="905"/>
    </location>
</feature>
<feature type="transmembrane region" description="Helical" evidence="1">
    <location>
        <begin position="860"/>
        <end position="879"/>
    </location>
</feature>
<feature type="transmembrane region" description="Helical" evidence="1">
    <location>
        <begin position="994"/>
        <end position="1016"/>
    </location>
</feature>
<name>A0A081K5Y5_9GAMM</name>